<dbReference type="PROSITE" id="PS50850">
    <property type="entry name" value="MFS"/>
    <property type="match status" value="1"/>
</dbReference>
<dbReference type="InterPro" id="IPR036259">
    <property type="entry name" value="MFS_trans_sf"/>
</dbReference>
<keyword evidence="2" id="KW-1003">Cell membrane</keyword>
<feature type="transmembrane region" description="Helical" evidence="7">
    <location>
        <begin position="182"/>
        <end position="204"/>
    </location>
</feature>
<accession>A0A939BAR4</accession>
<feature type="transmembrane region" description="Helical" evidence="7">
    <location>
        <begin position="252"/>
        <end position="274"/>
    </location>
</feature>
<evidence type="ECO:0000256" key="1">
    <source>
        <dbReference type="ARBA" id="ARBA00004651"/>
    </source>
</evidence>
<feature type="region of interest" description="Disordered" evidence="6">
    <location>
        <begin position="211"/>
        <end position="233"/>
    </location>
</feature>
<keyword evidence="3 7" id="KW-0812">Transmembrane</keyword>
<dbReference type="Proteomes" id="UP000718821">
    <property type="component" value="Unassembled WGS sequence"/>
</dbReference>
<dbReference type="RefSeq" id="WP_204469465.1">
    <property type="nucleotide sequence ID" value="NZ_JACLYU010000016.1"/>
</dbReference>
<feature type="transmembrane region" description="Helical" evidence="7">
    <location>
        <begin position="315"/>
        <end position="337"/>
    </location>
</feature>
<organism evidence="9 10">
    <name type="scientific">Bifidobacterium pullorum subsp. saeculare</name>
    <dbReference type="NCBI Taxonomy" id="78257"/>
    <lineage>
        <taxon>Bacteria</taxon>
        <taxon>Bacillati</taxon>
        <taxon>Actinomycetota</taxon>
        <taxon>Actinomycetes</taxon>
        <taxon>Bifidobacteriales</taxon>
        <taxon>Bifidobacteriaceae</taxon>
        <taxon>Bifidobacterium</taxon>
    </lineage>
</organism>
<evidence type="ECO:0000256" key="5">
    <source>
        <dbReference type="ARBA" id="ARBA00023136"/>
    </source>
</evidence>
<comment type="caution">
    <text evidence="9">The sequence shown here is derived from an EMBL/GenBank/DDBJ whole genome shotgun (WGS) entry which is preliminary data.</text>
</comment>
<dbReference type="CDD" id="cd06173">
    <property type="entry name" value="MFS_MefA_like"/>
    <property type="match status" value="1"/>
</dbReference>
<feature type="compositionally biased region" description="Basic and acidic residues" evidence="6">
    <location>
        <begin position="215"/>
        <end position="233"/>
    </location>
</feature>
<dbReference type="PANTHER" id="PTHR23513:SF6">
    <property type="entry name" value="MAJOR FACILITATOR SUPERFAMILY ASSOCIATED DOMAIN-CONTAINING PROTEIN"/>
    <property type="match status" value="1"/>
</dbReference>
<dbReference type="SUPFAM" id="SSF103473">
    <property type="entry name" value="MFS general substrate transporter"/>
    <property type="match status" value="1"/>
</dbReference>
<keyword evidence="4 7" id="KW-1133">Transmembrane helix</keyword>
<comment type="subcellular location">
    <subcellularLocation>
        <location evidence="1">Cell membrane</location>
        <topology evidence="1">Multi-pass membrane protein</topology>
    </subcellularLocation>
</comment>
<evidence type="ECO:0000256" key="4">
    <source>
        <dbReference type="ARBA" id="ARBA00022989"/>
    </source>
</evidence>
<feature type="transmembrane region" description="Helical" evidence="7">
    <location>
        <begin position="343"/>
        <end position="366"/>
    </location>
</feature>
<evidence type="ECO:0000256" key="2">
    <source>
        <dbReference type="ARBA" id="ARBA00022475"/>
    </source>
</evidence>
<keyword evidence="5 7" id="KW-0472">Membrane</keyword>
<gene>
    <name evidence="9" type="ORF">H7U32_07525</name>
</gene>
<keyword evidence="10" id="KW-1185">Reference proteome</keyword>
<dbReference type="AlphaFoldDB" id="A0A939BAR4"/>
<reference evidence="9" key="2">
    <citation type="journal article" date="2021" name="Sci. Rep.">
        <title>The distribution of antibiotic resistance genes in chicken gut microbiota commensals.</title>
        <authorList>
            <person name="Juricova H."/>
            <person name="Matiasovicova J."/>
            <person name="Kubasova T."/>
            <person name="Cejkova D."/>
            <person name="Rychlik I."/>
        </authorList>
    </citation>
    <scope>NUCLEOTIDE SEQUENCE</scope>
    <source>
        <strain evidence="9">An836</strain>
    </source>
</reference>
<dbReference type="InterPro" id="IPR011701">
    <property type="entry name" value="MFS"/>
</dbReference>
<dbReference type="GO" id="GO:0022857">
    <property type="term" value="F:transmembrane transporter activity"/>
    <property type="evidence" value="ECO:0007669"/>
    <property type="project" value="InterPro"/>
</dbReference>
<feature type="domain" description="Major facilitator superfamily (MFS) profile" evidence="8">
    <location>
        <begin position="18"/>
        <end position="446"/>
    </location>
</feature>
<feature type="transmembrane region" description="Helical" evidence="7">
    <location>
        <begin position="58"/>
        <end position="79"/>
    </location>
</feature>
<evidence type="ECO:0000313" key="10">
    <source>
        <dbReference type="Proteomes" id="UP000718821"/>
    </source>
</evidence>
<evidence type="ECO:0000256" key="3">
    <source>
        <dbReference type="ARBA" id="ARBA00022692"/>
    </source>
</evidence>
<dbReference type="Pfam" id="PF07690">
    <property type="entry name" value="MFS_1"/>
    <property type="match status" value="1"/>
</dbReference>
<evidence type="ECO:0000313" key="9">
    <source>
        <dbReference type="EMBL" id="MBM6700146.1"/>
    </source>
</evidence>
<reference evidence="9" key="1">
    <citation type="submission" date="2020-08" db="EMBL/GenBank/DDBJ databases">
        <authorList>
            <person name="Cejkova D."/>
            <person name="Kubasova T."/>
            <person name="Jahodarova E."/>
            <person name="Rychlik I."/>
        </authorList>
    </citation>
    <scope>NUCLEOTIDE SEQUENCE</scope>
    <source>
        <strain evidence="9">An836</strain>
    </source>
</reference>
<proteinExistence type="predicted"/>
<dbReference type="PANTHER" id="PTHR23513">
    <property type="entry name" value="INTEGRAL MEMBRANE EFFLUX PROTEIN-RELATED"/>
    <property type="match status" value="1"/>
</dbReference>
<protein>
    <submittedName>
        <fullName evidence="9">MFS transporter</fullName>
    </submittedName>
</protein>
<dbReference type="InterPro" id="IPR020846">
    <property type="entry name" value="MFS_dom"/>
</dbReference>
<feature type="transmembrane region" description="Helical" evidence="7">
    <location>
        <begin position="91"/>
        <end position="110"/>
    </location>
</feature>
<dbReference type="EMBL" id="JACLYU010000016">
    <property type="protein sequence ID" value="MBM6700146.1"/>
    <property type="molecule type" value="Genomic_DNA"/>
</dbReference>
<evidence type="ECO:0000259" key="8">
    <source>
        <dbReference type="PROSITE" id="PS50850"/>
    </source>
</evidence>
<evidence type="ECO:0000256" key="7">
    <source>
        <dbReference type="SAM" id="Phobius"/>
    </source>
</evidence>
<name>A0A939BAR4_9BIFI</name>
<dbReference type="Gene3D" id="1.20.1250.20">
    <property type="entry name" value="MFS general substrate transporter like domains"/>
    <property type="match status" value="1"/>
</dbReference>
<evidence type="ECO:0000256" key="6">
    <source>
        <dbReference type="SAM" id="MobiDB-lite"/>
    </source>
</evidence>
<dbReference type="GO" id="GO:0005886">
    <property type="term" value="C:plasma membrane"/>
    <property type="evidence" value="ECO:0007669"/>
    <property type="project" value="UniProtKB-SubCell"/>
</dbReference>
<sequence>MNTANDMRARMRSWLARVLISRPFARVLAGQVISVTGSNATAVVIPLIAVITLDASSFEVGVLNAAESLAAAVLGIHIGRWCDRIGPDRTMLASNVIGAVATLGLFAALWSGALSFPLLLALLLVVGIAELGFDISRTGYTVSLVPRERLPHANSLIEGANAVGEGIGPSVGGWLFDAVGAALSLLFDFVTYVCSSVLVLLNVLDRRKRKSNAAPERKPQQDEPSREETAKGDEDGVWQGVRFVWRNRILRSIAFSAGQFNFFTAAFFTIYYVFVVRVLHMDPLAVGIAATCSGIGGIVSSVVAGTLIRRMAAGPLFVATLFAPALAALLVPLSAYAAVCGTVMVIALVCVSQFVWSFTVTVNLVLSESVKQVAAPEHLLGQVSSVERVIALAAEPIGALAGGLVADMIGESMALYLCAAGLATSVAWALNRHGILSFRKPDEWQR</sequence>
<feature type="transmembrane region" description="Helical" evidence="7">
    <location>
        <begin position="286"/>
        <end position="308"/>
    </location>
</feature>